<dbReference type="InterPro" id="IPR036291">
    <property type="entry name" value="NAD(P)-bd_dom_sf"/>
</dbReference>
<dbReference type="PANTHER" id="PTHR43943:SF2">
    <property type="entry name" value="DEHYDROGENASE_REDUCTASE 4"/>
    <property type="match status" value="1"/>
</dbReference>
<dbReference type="InParanoid" id="A0A0V0QJ82"/>
<gene>
    <name evidence="2" type="ORF">PPERSA_06347</name>
</gene>
<organism evidence="2 3">
    <name type="scientific">Pseudocohnilembus persalinus</name>
    <name type="common">Ciliate</name>
    <dbReference type="NCBI Taxonomy" id="266149"/>
    <lineage>
        <taxon>Eukaryota</taxon>
        <taxon>Sar</taxon>
        <taxon>Alveolata</taxon>
        <taxon>Ciliophora</taxon>
        <taxon>Intramacronucleata</taxon>
        <taxon>Oligohymenophorea</taxon>
        <taxon>Scuticociliatia</taxon>
        <taxon>Philasterida</taxon>
        <taxon>Pseudocohnilembidae</taxon>
        <taxon>Pseudocohnilembus</taxon>
    </lineage>
</organism>
<evidence type="ECO:0000256" key="1">
    <source>
        <dbReference type="ARBA" id="ARBA00006484"/>
    </source>
</evidence>
<dbReference type="EMBL" id="LDAU01000157">
    <property type="protein sequence ID" value="KRX02152.1"/>
    <property type="molecule type" value="Genomic_DNA"/>
</dbReference>
<proteinExistence type="inferred from homology"/>
<sequence length="256" mass="27977">MSSQQYPQRYKDKIVVITAASTGIGFGMAKRFAMEGATVIISSRSQKNVDEAVEEVKKMGGKADGVVAHAGKPSDRKVLLDFVQKKYGGIDILVPNAAVSTFFGPFLDTNEKQMDKMFEVNFKGVFFLIQEALPLMEGRKGANIICMSSYTAYDPANEIGFYSITKSMLTAMTKMVARQLASDNIRCNCICPGLIRTNFSKALYEGREKQVLKENGIQRIGVPEDIANMAAFLGSSEADFITGESFLVAGKATSRL</sequence>
<keyword evidence="3" id="KW-1185">Reference proteome</keyword>
<reference evidence="2 3" key="1">
    <citation type="journal article" date="2015" name="Sci. Rep.">
        <title>Genome of the facultative scuticociliatosis pathogen Pseudocohnilembus persalinus provides insight into its virulence through horizontal gene transfer.</title>
        <authorList>
            <person name="Xiong J."/>
            <person name="Wang G."/>
            <person name="Cheng J."/>
            <person name="Tian M."/>
            <person name="Pan X."/>
            <person name="Warren A."/>
            <person name="Jiang C."/>
            <person name="Yuan D."/>
            <person name="Miao W."/>
        </authorList>
    </citation>
    <scope>NUCLEOTIDE SEQUENCE [LARGE SCALE GENOMIC DNA]</scope>
    <source>
        <strain evidence="2">36N120E</strain>
    </source>
</reference>
<evidence type="ECO:0000313" key="3">
    <source>
        <dbReference type="Proteomes" id="UP000054937"/>
    </source>
</evidence>
<dbReference type="InterPro" id="IPR002347">
    <property type="entry name" value="SDR_fam"/>
</dbReference>
<dbReference type="NCBIfam" id="NF005559">
    <property type="entry name" value="PRK07231.1"/>
    <property type="match status" value="1"/>
</dbReference>
<dbReference type="PANTHER" id="PTHR43943">
    <property type="entry name" value="DEHYDROGENASE/REDUCTASE (SDR FAMILY) MEMBER 4"/>
    <property type="match status" value="1"/>
</dbReference>
<name>A0A0V0QJ82_PSEPJ</name>
<accession>A0A0V0QJ82</accession>
<dbReference type="OrthoDB" id="1393670at2759"/>
<evidence type="ECO:0000313" key="2">
    <source>
        <dbReference type="EMBL" id="KRX02152.1"/>
    </source>
</evidence>
<dbReference type="OMA" id="WEVANVI"/>
<dbReference type="Gene3D" id="3.40.50.720">
    <property type="entry name" value="NAD(P)-binding Rossmann-like Domain"/>
    <property type="match status" value="1"/>
</dbReference>
<dbReference type="SUPFAM" id="SSF51735">
    <property type="entry name" value="NAD(P)-binding Rossmann-fold domains"/>
    <property type="match status" value="1"/>
</dbReference>
<protein>
    <submittedName>
        <fullName evidence="2">Uncharacterized protein</fullName>
    </submittedName>
</protein>
<dbReference type="PRINTS" id="PR00081">
    <property type="entry name" value="GDHRDH"/>
</dbReference>
<dbReference type="Proteomes" id="UP000054937">
    <property type="component" value="Unassembled WGS sequence"/>
</dbReference>
<dbReference type="FunFam" id="3.40.50.720:FF:000084">
    <property type="entry name" value="Short-chain dehydrogenase reductase"/>
    <property type="match status" value="1"/>
</dbReference>
<dbReference type="AlphaFoldDB" id="A0A0V0QJ82"/>
<dbReference type="Pfam" id="PF13561">
    <property type="entry name" value="adh_short_C2"/>
    <property type="match status" value="1"/>
</dbReference>
<comment type="similarity">
    <text evidence="1">Belongs to the short-chain dehydrogenases/reductases (SDR) family.</text>
</comment>
<comment type="caution">
    <text evidence="2">The sequence shown here is derived from an EMBL/GenBank/DDBJ whole genome shotgun (WGS) entry which is preliminary data.</text>
</comment>